<feature type="domain" description="Mannosylglycerate hydrolase MGH1-like glycoside hydrolase" evidence="4">
    <location>
        <begin position="201"/>
        <end position="536"/>
    </location>
</feature>
<dbReference type="Pfam" id="PF22422">
    <property type="entry name" value="MGH1-like_GH"/>
    <property type="match status" value="1"/>
</dbReference>
<dbReference type="GO" id="GO:0009311">
    <property type="term" value="P:oligosaccharide metabolic process"/>
    <property type="evidence" value="ECO:0007669"/>
    <property type="project" value="InterPro"/>
</dbReference>
<reference evidence="5 6" key="1">
    <citation type="submission" date="2018-06" db="EMBL/GenBank/DDBJ databases">
        <title>Extensive metabolic versatility and redundancy in microbially diverse, dynamic hydrothermal sediments.</title>
        <authorList>
            <person name="Dombrowski N."/>
            <person name="Teske A."/>
            <person name="Baker B.J."/>
        </authorList>
    </citation>
    <scope>NUCLEOTIDE SEQUENCE [LARGE SCALE GENOMIC DNA]</scope>
    <source>
        <strain evidence="5">B47_G16</strain>
    </source>
</reference>
<dbReference type="SUPFAM" id="SSF48208">
    <property type="entry name" value="Six-hairpin glycosidases"/>
    <property type="match status" value="1"/>
</dbReference>
<evidence type="ECO:0000256" key="3">
    <source>
        <dbReference type="ARBA" id="ARBA00023295"/>
    </source>
</evidence>
<keyword evidence="3" id="KW-0326">Glycosidase</keyword>
<dbReference type="PANTHER" id="PTHR10412:SF11">
    <property type="entry name" value="MANNOSYL-OLIGOSACCHARIDE GLUCOSIDASE"/>
    <property type="match status" value="1"/>
</dbReference>
<gene>
    <name evidence="5" type="ORF">DRJ00_09065</name>
</gene>
<sequence>MWNTYNCRYLNGFSRPDGPEIIFVFEDGMDRVEECRWKNLYRIGPHALDGNYSQITLNVLGRKVQIEGSNYNDALICRLKLCEKESRAIKVIVRKLNDPGEKFQIRGISSTFKLEPICEVTFACAPRQWPSYSPTALEEIIEKKKSLYLKNRLSGDEFLSGCVEAMIEAIAWNTIYKSNWPHICSPVSREWCVSWGGYVLFDWDTFFTALMVAAEDKELAYSNIRAILSEVTERGFVPNFGSALAKSEDRSQPPVGSYCVLKIYLQHRDIGLLEESYPVLKRWHEWWFKCRDGNQNGLLEWGSDAKGVERWQYHNLQAAKFESGLDNSPMYDNVSFNERTNTMELDDVGLNSLYALDAWALSKIAAELGQYGDELKYLNEYFDMKRRINELLWNEKTGIYQNRFWDGRFSERLSPTCFYPLIAGIPSIGMARRMLNEHLLNESEFWGKFVIPSISKKDPAFADNNYWRGRIWAPMNFLVYEGLKRYGFESVAQEFAIKSVELFGREWEEEGHVHENYNAITGEGDDVRNSDPLYTWGGLLSYIGMQELVMIEPWSGCIRFGSLCNRRASLRNYRALGAKWDIESSDKGTIVIKDGVEIVRSTGAVTVNVEAL</sequence>
<dbReference type="GO" id="GO:0004573">
    <property type="term" value="F:Glc3Man9GlcNAc2 oligosaccharide glucosidase activity"/>
    <property type="evidence" value="ECO:0007669"/>
    <property type="project" value="InterPro"/>
</dbReference>
<protein>
    <recommendedName>
        <fullName evidence="4">Mannosylglycerate hydrolase MGH1-like glycoside hydrolase domain-containing protein</fullName>
    </recommendedName>
</protein>
<comment type="similarity">
    <text evidence="1">Belongs to the glycosyl hydrolase 63 family.</text>
</comment>
<dbReference type="InterPro" id="IPR004888">
    <property type="entry name" value="Glycoside_hydrolase_63"/>
</dbReference>
<dbReference type="PANTHER" id="PTHR10412">
    <property type="entry name" value="MANNOSYL-OLIGOSACCHARIDE GLUCOSIDASE"/>
    <property type="match status" value="1"/>
</dbReference>
<evidence type="ECO:0000256" key="2">
    <source>
        <dbReference type="ARBA" id="ARBA00022801"/>
    </source>
</evidence>
<organism evidence="5 6">
    <name type="scientific">Aerophobetes bacterium</name>
    <dbReference type="NCBI Taxonomy" id="2030807"/>
    <lineage>
        <taxon>Bacteria</taxon>
        <taxon>Candidatus Aerophobota</taxon>
    </lineage>
</organism>
<name>A0A497E1G1_UNCAE</name>
<comment type="caution">
    <text evidence="5">The sequence shown here is derived from an EMBL/GenBank/DDBJ whole genome shotgun (WGS) entry which is preliminary data.</text>
</comment>
<evidence type="ECO:0000256" key="1">
    <source>
        <dbReference type="ARBA" id="ARBA00010833"/>
    </source>
</evidence>
<dbReference type="EMBL" id="QMPZ01000218">
    <property type="protein sequence ID" value="RLE06860.1"/>
    <property type="molecule type" value="Genomic_DNA"/>
</dbReference>
<dbReference type="InterPro" id="IPR008928">
    <property type="entry name" value="6-hairpin_glycosidase_sf"/>
</dbReference>
<keyword evidence="2" id="KW-0378">Hydrolase</keyword>
<dbReference type="InterPro" id="IPR012341">
    <property type="entry name" value="6hp_glycosidase-like_sf"/>
</dbReference>
<dbReference type="Gene3D" id="1.50.10.10">
    <property type="match status" value="1"/>
</dbReference>
<evidence type="ECO:0000313" key="5">
    <source>
        <dbReference type="EMBL" id="RLE06860.1"/>
    </source>
</evidence>
<evidence type="ECO:0000259" key="4">
    <source>
        <dbReference type="Pfam" id="PF22422"/>
    </source>
</evidence>
<dbReference type="GO" id="GO:0006487">
    <property type="term" value="P:protein N-linked glycosylation"/>
    <property type="evidence" value="ECO:0007669"/>
    <property type="project" value="TreeGrafter"/>
</dbReference>
<dbReference type="Proteomes" id="UP000279422">
    <property type="component" value="Unassembled WGS sequence"/>
</dbReference>
<accession>A0A497E1G1</accession>
<proteinExistence type="inferred from homology"/>
<dbReference type="AlphaFoldDB" id="A0A497E1G1"/>
<evidence type="ECO:0000313" key="6">
    <source>
        <dbReference type="Proteomes" id="UP000279422"/>
    </source>
</evidence>
<dbReference type="InterPro" id="IPR054491">
    <property type="entry name" value="MGH1-like_GH"/>
</dbReference>